<evidence type="ECO:0000313" key="4">
    <source>
        <dbReference type="Proteomes" id="UP000460298"/>
    </source>
</evidence>
<feature type="transmembrane region" description="Helical" evidence="1">
    <location>
        <begin position="199"/>
        <end position="219"/>
    </location>
</feature>
<dbReference type="AlphaFoldDB" id="A0A833H589"/>
<dbReference type="Pfam" id="PF09925">
    <property type="entry name" value="DUF2157"/>
    <property type="match status" value="1"/>
</dbReference>
<comment type="caution">
    <text evidence="3">The sequence shown here is derived from an EMBL/GenBank/DDBJ whole genome shotgun (WGS) entry which is preliminary data.</text>
</comment>
<dbReference type="InterPro" id="IPR018677">
    <property type="entry name" value="DUF2157"/>
</dbReference>
<evidence type="ECO:0000313" key="3">
    <source>
        <dbReference type="EMBL" id="KAB2935325.1"/>
    </source>
</evidence>
<evidence type="ECO:0000259" key="2">
    <source>
        <dbReference type="Pfam" id="PF09925"/>
    </source>
</evidence>
<organism evidence="3 4">
    <name type="scientific">Leptonema illini</name>
    <dbReference type="NCBI Taxonomy" id="183"/>
    <lineage>
        <taxon>Bacteria</taxon>
        <taxon>Pseudomonadati</taxon>
        <taxon>Spirochaetota</taxon>
        <taxon>Spirochaetia</taxon>
        <taxon>Leptospirales</taxon>
        <taxon>Leptospiraceae</taxon>
        <taxon>Leptonema</taxon>
    </lineage>
</organism>
<feature type="domain" description="DUF2157" evidence="2">
    <location>
        <begin position="9"/>
        <end position="142"/>
    </location>
</feature>
<dbReference type="EMBL" id="WBUI01000001">
    <property type="protein sequence ID" value="KAB2935325.1"/>
    <property type="molecule type" value="Genomic_DNA"/>
</dbReference>
<feature type="transmembrane region" description="Helical" evidence="1">
    <location>
        <begin position="147"/>
        <end position="163"/>
    </location>
</feature>
<feature type="transmembrane region" description="Helical" evidence="1">
    <location>
        <begin position="334"/>
        <end position="354"/>
    </location>
</feature>
<feature type="transmembrane region" description="Helical" evidence="1">
    <location>
        <begin position="97"/>
        <end position="117"/>
    </location>
</feature>
<protein>
    <submittedName>
        <fullName evidence="3">DUF2157 domain-containing protein</fullName>
    </submittedName>
</protein>
<feature type="transmembrane region" description="Helical" evidence="1">
    <location>
        <begin position="231"/>
        <end position="251"/>
    </location>
</feature>
<feature type="transmembrane region" description="Helical" evidence="1">
    <location>
        <begin position="123"/>
        <end position="140"/>
    </location>
</feature>
<reference evidence="3 4" key="1">
    <citation type="submission" date="2019-10" db="EMBL/GenBank/DDBJ databases">
        <title>Extracellular Electron Transfer in a Candidatus Methanoperedens spp. Enrichment Culture.</title>
        <authorList>
            <person name="Berger S."/>
            <person name="Rangel Shaw D."/>
            <person name="Berben T."/>
            <person name="In 'T Zandt M."/>
            <person name="Frank J."/>
            <person name="Reimann J."/>
            <person name="Jetten M.S.M."/>
            <person name="Welte C.U."/>
        </authorList>
    </citation>
    <scope>NUCLEOTIDE SEQUENCE [LARGE SCALE GENOMIC DNA]</scope>
    <source>
        <strain evidence="3">SB12</strain>
    </source>
</reference>
<feature type="transmembrane region" description="Helical" evidence="1">
    <location>
        <begin position="169"/>
        <end position="187"/>
    </location>
</feature>
<accession>A0A833H589</accession>
<keyword evidence="1" id="KW-0472">Membrane</keyword>
<gene>
    <name evidence="3" type="ORF">F9K24_00940</name>
</gene>
<sequence length="368" mass="40326">MKLAERLSRWQKAGLITEDQAQKILDYEQGSRPSYALYGFLGLGALAIAIGIVSLIAFNWDEISDAIKLGADFSLLAIVGAIILFTAMTGRQALSQIAVVIFFGLILGSIGLISQIFHTGGELYEALLLWTSVTLPLVLVLGGRLPVHLWFAGLLAMMTDYLIHTDDDFLILFAVTPALFATIALLSRFHEHFDMHRTAAIPWAGALYAAGTIAASFFVGEKSLPESSSESFLYTALLVSSILTIGLSFVAPGLTKKQSVFFSVAVALYTLFLSPQFLLLDSDFLAAVLFIAVWLFFAFFALATEHRRLFELCLVGIGIRFLVVYFQVLGDLAATGFGLIVSGFMILGAVWLYIKIREPLMRGISRWI</sequence>
<proteinExistence type="predicted"/>
<feature type="transmembrane region" description="Helical" evidence="1">
    <location>
        <begin position="260"/>
        <end position="278"/>
    </location>
</feature>
<feature type="transmembrane region" description="Helical" evidence="1">
    <location>
        <begin position="309"/>
        <end position="328"/>
    </location>
</feature>
<feature type="transmembrane region" description="Helical" evidence="1">
    <location>
        <begin position="66"/>
        <end position="85"/>
    </location>
</feature>
<name>A0A833H589_9LEPT</name>
<keyword evidence="1" id="KW-1133">Transmembrane helix</keyword>
<keyword evidence="1" id="KW-0812">Transmembrane</keyword>
<feature type="transmembrane region" description="Helical" evidence="1">
    <location>
        <begin position="35"/>
        <end position="60"/>
    </location>
</feature>
<feature type="transmembrane region" description="Helical" evidence="1">
    <location>
        <begin position="284"/>
        <end position="302"/>
    </location>
</feature>
<evidence type="ECO:0000256" key="1">
    <source>
        <dbReference type="SAM" id="Phobius"/>
    </source>
</evidence>
<dbReference type="Proteomes" id="UP000460298">
    <property type="component" value="Unassembled WGS sequence"/>
</dbReference>